<dbReference type="OrthoDB" id="9978265at2759"/>
<protein>
    <submittedName>
        <fullName evidence="1">Protein bric-a-brac 2</fullName>
    </submittedName>
</protein>
<dbReference type="Proteomes" id="UP000886998">
    <property type="component" value="Unassembled WGS sequence"/>
</dbReference>
<accession>A0A8X6YM16</accession>
<dbReference type="AlphaFoldDB" id="A0A8X6YM16"/>
<organism evidence="1 2">
    <name type="scientific">Trichonephila inaurata madagascariensis</name>
    <dbReference type="NCBI Taxonomy" id="2747483"/>
    <lineage>
        <taxon>Eukaryota</taxon>
        <taxon>Metazoa</taxon>
        <taxon>Ecdysozoa</taxon>
        <taxon>Arthropoda</taxon>
        <taxon>Chelicerata</taxon>
        <taxon>Arachnida</taxon>
        <taxon>Araneae</taxon>
        <taxon>Araneomorphae</taxon>
        <taxon>Entelegynae</taxon>
        <taxon>Araneoidea</taxon>
        <taxon>Nephilidae</taxon>
        <taxon>Trichonephila</taxon>
        <taxon>Trichonephila inaurata</taxon>
    </lineage>
</organism>
<proteinExistence type="predicted"/>
<gene>
    <name evidence="1" type="primary">bab2_4</name>
    <name evidence="1" type="ORF">TNIN_132781</name>
</gene>
<evidence type="ECO:0000313" key="1">
    <source>
        <dbReference type="EMBL" id="GFY74427.1"/>
    </source>
</evidence>
<evidence type="ECO:0000313" key="2">
    <source>
        <dbReference type="Proteomes" id="UP000886998"/>
    </source>
</evidence>
<keyword evidence="2" id="KW-1185">Reference proteome</keyword>
<name>A0A8X6YM16_9ARAC</name>
<dbReference type="EMBL" id="BMAV01020728">
    <property type="protein sequence ID" value="GFY74427.1"/>
    <property type="molecule type" value="Genomic_DNA"/>
</dbReference>
<reference evidence="1" key="1">
    <citation type="submission" date="2020-08" db="EMBL/GenBank/DDBJ databases">
        <title>Multicomponent nature underlies the extraordinary mechanical properties of spider dragline silk.</title>
        <authorList>
            <person name="Kono N."/>
            <person name="Nakamura H."/>
            <person name="Mori M."/>
            <person name="Yoshida Y."/>
            <person name="Ohtoshi R."/>
            <person name="Malay A.D."/>
            <person name="Moran D.A.P."/>
            <person name="Tomita M."/>
            <person name="Numata K."/>
            <person name="Arakawa K."/>
        </authorList>
    </citation>
    <scope>NUCLEOTIDE SEQUENCE</scope>
</reference>
<sequence>MGDSFSSVAIGQDLSPRIFLFSLVIVSYSSVLQYIKPQILSFDDPPISPVAGTSHGSERSMMMYMDQSGVASIPGPSNYQDNSALVPHDSQPQGEVEKCCEVTFQVAKLYGGINEPVYRNFKQQLCGK</sequence>
<comment type="caution">
    <text evidence="1">The sequence shown here is derived from an EMBL/GenBank/DDBJ whole genome shotgun (WGS) entry which is preliminary data.</text>
</comment>